<dbReference type="AlphaFoldDB" id="Q83YR0"/>
<feature type="domain" description="Glucosyltransferase 3-like N-terminal" evidence="2">
    <location>
        <begin position="11"/>
        <end position="167"/>
    </location>
</feature>
<evidence type="ECO:0000259" key="3">
    <source>
        <dbReference type="Pfam" id="PF26337"/>
    </source>
</evidence>
<dbReference type="InterPro" id="IPR058591">
    <property type="entry name" value="Gtf3_N"/>
</dbReference>
<reference evidence="4" key="2">
    <citation type="journal article" date="2003" name="J. Bacteriol.">
        <title>Genetic loci for coaggregation receptor polysaccharide biosynthesis in Streptococcus gordonii 38.</title>
        <authorList>
            <person name="Xu D.Q."/>
            <person name="Thompson J."/>
            <person name="Cisar J.O."/>
        </authorList>
    </citation>
    <scope>NUCLEOTIDE SEQUENCE</scope>
    <source>
        <strain evidence="4">38</strain>
    </source>
</reference>
<accession>Q83YR0</accession>
<gene>
    <name evidence="4" type="primary">wefE</name>
</gene>
<name>Q83YR0_STRGN</name>
<sequence length="351" mass="40032">MKYYLKDSFLHNAHEKNAGNKARNDVVAILISEGYKGLELKVENWYKMNFFKAQQHKYRATKSVFDQLGSGDELVIQFPIIHHTFFISHLIKQAQKRGVKFYLLIHDVETLRYAAGSNVKWRHRLRNYFQEKKALMAVDGIIVHNDIMKNVLGGQGFPSDKMVSLEIFDYLIPDFQEKSLPQKDQPIIVAGNLNPTKSGYLYDLPEQPAYNLYGVGYDESRALKNTTYFGSFMPDDLPAALQGSFGLVWDGDSSETCQGSYGNYLRFNNSHKASLYLASGFPLVVWKESALAHFILEKSCGIAVTSLHDLEAVLQNLSEKEYADLSENARRIGKDLREGYYLRSALRKLND</sequence>
<organism evidence="4">
    <name type="scientific">Streptococcus gordonii</name>
    <dbReference type="NCBI Taxonomy" id="1302"/>
    <lineage>
        <taxon>Bacteria</taxon>
        <taxon>Bacillati</taxon>
        <taxon>Bacillota</taxon>
        <taxon>Bacilli</taxon>
        <taxon>Lactobacillales</taxon>
        <taxon>Streptococcaceae</taxon>
        <taxon>Streptococcus</taxon>
    </lineage>
</organism>
<proteinExistence type="predicted"/>
<dbReference type="SUPFAM" id="SSF53756">
    <property type="entry name" value="UDP-Glycosyltransferase/glycogen phosphorylase"/>
    <property type="match status" value="1"/>
</dbReference>
<dbReference type="EMBL" id="AY147914">
    <property type="protein sequence ID" value="AAN64571.1"/>
    <property type="molecule type" value="Genomic_DNA"/>
</dbReference>
<dbReference type="Gene3D" id="3.40.50.2000">
    <property type="entry name" value="Glycogen Phosphorylase B"/>
    <property type="match status" value="2"/>
</dbReference>
<feature type="domain" description="Glucosyltransferase 3-like C-terminal" evidence="3">
    <location>
        <begin position="187"/>
        <end position="348"/>
    </location>
</feature>
<dbReference type="Pfam" id="PF26337">
    <property type="entry name" value="Gtf3_C"/>
    <property type="match status" value="1"/>
</dbReference>
<evidence type="ECO:0000256" key="1">
    <source>
        <dbReference type="ARBA" id="ARBA00022679"/>
    </source>
</evidence>
<reference evidence="4" key="1">
    <citation type="submission" date="2002-09" db="EMBL/GenBank/DDBJ databases">
        <authorList>
            <person name="Xu D.-Q."/>
            <person name="Cisar J.O."/>
        </authorList>
    </citation>
    <scope>NUCLEOTIDE SEQUENCE</scope>
    <source>
        <strain evidence="4">38</strain>
    </source>
</reference>
<dbReference type="Pfam" id="PF26334">
    <property type="entry name" value="Gtf3_N"/>
    <property type="match status" value="1"/>
</dbReference>
<protein>
    <submittedName>
        <fullName evidence="4">Putative galactofuranose transferase</fullName>
    </submittedName>
</protein>
<keyword evidence="1 4" id="KW-0808">Transferase</keyword>
<dbReference type="GO" id="GO:0016740">
    <property type="term" value="F:transferase activity"/>
    <property type="evidence" value="ECO:0007669"/>
    <property type="project" value="UniProtKB-KW"/>
</dbReference>
<dbReference type="PIRSF" id="PIRSF007023">
    <property type="entry name" value="UDP-Galf_transf"/>
    <property type="match status" value="1"/>
</dbReference>
<evidence type="ECO:0000259" key="2">
    <source>
        <dbReference type="Pfam" id="PF26334"/>
    </source>
</evidence>
<dbReference type="InterPro" id="IPR058592">
    <property type="entry name" value="Gtf3_C"/>
</dbReference>
<evidence type="ECO:0000313" key="4">
    <source>
        <dbReference type="EMBL" id="AAN64571.1"/>
    </source>
</evidence>
<dbReference type="RefSeq" id="WP_223350440.1">
    <property type="nucleotide sequence ID" value="NZ_JAHZQM010000007.1"/>
</dbReference>